<dbReference type="InterPro" id="IPR055140">
    <property type="entry name" value="Thiolase_C_2"/>
</dbReference>
<evidence type="ECO:0000313" key="2">
    <source>
        <dbReference type="EMBL" id="SNT75666.1"/>
    </source>
</evidence>
<dbReference type="CDD" id="cd00829">
    <property type="entry name" value="SCP-x_thiolase"/>
    <property type="match status" value="1"/>
</dbReference>
<proteinExistence type="predicted"/>
<dbReference type="AlphaFoldDB" id="A0A239Q0C1"/>
<organism evidence="2 3">
    <name type="scientific">Paracoccus seriniphilus</name>
    <dbReference type="NCBI Taxonomy" id="184748"/>
    <lineage>
        <taxon>Bacteria</taxon>
        <taxon>Pseudomonadati</taxon>
        <taxon>Pseudomonadota</taxon>
        <taxon>Alphaproteobacteria</taxon>
        <taxon>Rhodobacterales</taxon>
        <taxon>Paracoccaceae</taxon>
        <taxon>Paracoccus</taxon>
    </lineage>
</organism>
<evidence type="ECO:0000313" key="3">
    <source>
        <dbReference type="Proteomes" id="UP000198307"/>
    </source>
</evidence>
<name>A0A239Q0C1_9RHOB</name>
<dbReference type="InterPro" id="IPR016039">
    <property type="entry name" value="Thiolase-like"/>
</dbReference>
<dbReference type="Gene3D" id="3.40.47.10">
    <property type="match status" value="1"/>
</dbReference>
<dbReference type="SUPFAM" id="SSF53901">
    <property type="entry name" value="Thiolase-like"/>
    <property type="match status" value="2"/>
</dbReference>
<keyword evidence="2" id="KW-0808">Transferase</keyword>
<dbReference type="Pfam" id="PF22691">
    <property type="entry name" value="Thiolase_C_1"/>
    <property type="match status" value="1"/>
</dbReference>
<reference evidence="2 3" key="1">
    <citation type="submission" date="2017-07" db="EMBL/GenBank/DDBJ databases">
        <authorList>
            <person name="Sun Z.S."/>
            <person name="Albrecht U."/>
            <person name="Echele G."/>
            <person name="Lee C.C."/>
        </authorList>
    </citation>
    <scope>NUCLEOTIDE SEQUENCE [LARGE SCALE GENOMIC DNA]</scope>
    <source>
        <strain evidence="2 3">DSM 14827</strain>
    </source>
</reference>
<sequence>MSDVLIGGGAMTVFNRRKDGSSWRDWCLEAFHGALDDAGLASGDIDALVVASESDFFSLQLNPAALIADELGLQGIRLLRAEGGGATGHLAVQAGAALVASGQARRVAVLGFEASAAHLDGASVGALYSLSYDAWSEGALGIGSASIYALSALAFMQDSGATAQDFARVAARNRQNARQNRYAHLPLDVSEADVLASPLVSAPYRRLDCSPLSDGAACVILGRGADLPQRSGRARLAGMAVANDRVRLGDRAAPGRFAAKTVAMRAALTQAGCAPDAIGLVELYDSFSGAQLQALDALGLTDNVLTAERDGCFAADGALPVNLSGGLLGQGAPVGATGVAQILAAAQQIEGRYHGCRPAQPPRFALVDTHGGIATLCALSILEGSA</sequence>
<keyword evidence="3" id="KW-1185">Reference proteome</keyword>
<dbReference type="GO" id="GO:0003988">
    <property type="term" value="F:acetyl-CoA C-acyltransferase activity"/>
    <property type="evidence" value="ECO:0007669"/>
    <property type="project" value="UniProtKB-ARBA"/>
</dbReference>
<protein>
    <submittedName>
        <fullName evidence="2">Acetyl-CoA C-acetyltransferase</fullName>
    </submittedName>
</protein>
<dbReference type="InterPro" id="IPR002155">
    <property type="entry name" value="Thiolase"/>
</dbReference>
<dbReference type="RefSeq" id="WP_179217756.1">
    <property type="nucleotide sequence ID" value="NZ_CP067130.1"/>
</dbReference>
<dbReference type="PANTHER" id="PTHR42870:SF1">
    <property type="entry name" value="NON-SPECIFIC LIPID-TRANSFER PROTEIN-LIKE 2"/>
    <property type="match status" value="1"/>
</dbReference>
<evidence type="ECO:0000259" key="1">
    <source>
        <dbReference type="Pfam" id="PF22691"/>
    </source>
</evidence>
<feature type="domain" description="Thiolase C-terminal" evidence="1">
    <location>
        <begin position="252"/>
        <end position="383"/>
    </location>
</feature>
<dbReference type="PANTHER" id="PTHR42870">
    <property type="entry name" value="ACETYL-COA C-ACETYLTRANSFERASE"/>
    <property type="match status" value="1"/>
</dbReference>
<dbReference type="EMBL" id="FZQB01000012">
    <property type="protein sequence ID" value="SNT75666.1"/>
    <property type="molecule type" value="Genomic_DNA"/>
</dbReference>
<dbReference type="PIRSF" id="PIRSF000429">
    <property type="entry name" value="Ac-CoA_Ac_transf"/>
    <property type="match status" value="1"/>
</dbReference>
<accession>A0A239Q0C1</accession>
<dbReference type="Proteomes" id="UP000198307">
    <property type="component" value="Unassembled WGS sequence"/>
</dbReference>
<gene>
    <name evidence="2" type="ORF">SAMN05444959_11287</name>
</gene>